<dbReference type="Proteomes" id="UP000807115">
    <property type="component" value="Chromosome 1"/>
</dbReference>
<dbReference type="InterPro" id="IPR036249">
    <property type="entry name" value="Thioredoxin-like_sf"/>
</dbReference>
<organism evidence="7 8">
    <name type="scientific">Sorghum bicolor</name>
    <name type="common">Sorghum</name>
    <name type="synonym">Sorghum vulgare</name>
    <dbReference type="NCBI Taxonomy" id="4558"/>
    <lineage>
        <taxon>Eukaryota</taxon>
        <taxon>Viridiplantae</taxon>
        <taxon>Streptophyta</taxon>
        <taxon>Embryophyta</taxon>
        <taxon>Tracheophyta</taxon>
        <taxon>Spermatophyta</taxon>
        <taxon>Magnoliopsida</taxon>
        <taxon>Liliopsida</taxon>
        <taxon>Poales</taxon>
        <taxon>Poaceae</taxon>
        <taxon>PACMAD clade</taxon>
        <taxon>Panicoideae</taxon>
        <taxon>Andropogonodae</taxon>
        <taxon>Andropogoneae</taxon>
        <taxon>Sorghinae</taxon>
        <taxon>Sorghum</taxon>
    </lineage>
</organism>
<dbReference type="FunFam" id="3.40.30.10:FF:000044">
    <property type="entry name" value="Glutathione S-transferase GSTU6"/>
    <property type="match status" value="1"/>
</dbReference>
<dbReference type="InterPro" id="IPR045073">
    <property type="entry name" value="Omega/Tau-like"/>
</dbReference>
<accession>A0A921S4M7</accession>
<dbReference type="SUPFAM" id="SSF52833">
    <property type="entry name" value="Thioredoxin-like"/>
    <property type="match status" value="1"/>
</dbReference>
<name>A0A921S4M7_SORBI</name>
<feature type="domain" description="GST N-terminal" evidence="5">
    <location>
        <begin position="9"/>
        <end position="88"/>
    </location>
</feature>
<dbReference type="GO" id="GO:0006749">
    <property type="term" value="P:glutathione metabolic process"/>
    <property type="evidence" value="ECO:0007669"/>
    <property type="project" value="InterPro"/>
</dbReference>
<dbReference type="Pfam" id="PF13410">
    <property type="entry name" value="GST_C_2"/>
    <property type="match status" value="1"/>
</dbReference>
<sequence>MAGAGEGGDELKLLGNLTSPFVLRVKLALSFKGLSYEYIAEDLQNKSNLLLSSNPVHKKVPVLIHKGEPICESQVIVQYIDEAFQGTDGPSLLPADPYERAVARFWAAYVFDKLLPAWLQSFMGKTDEEKAEGLKQTFAAVDQLEAAFKECSKGKPFFGGDSVGHMDVALGSLVPWGVYAGEKLYGFRLFDAARSPLLNAWLERFAALDAAKAVLPDADRLVDYAKMKRAEAEAAAAAAASSNN</sequence>
<reference evidence="7" key="2">
    <citation type="submission" date="2020-10" db="EMBL/GenBank/DDBJ databases">
        <authorList>
            <person name="Cooper E.A."/>
            <person name="Brenton Z.W."/>
            <person name="Flinn B.S."/>
            <person name="Jenkins J."/>
            <person name="Shu S."/>
            <person name="Flowers D."/>
            <person name="Luo F."/>
            <person name="Wang Y."/>
            <person name="Xia P."/>
            <person name="Barry K."/>
            <person name="Daum C."/>
            <person name="Lipzen A."/>
            <person name="Yoshinaga Y."/>
            <person name="Schmutz J."/>
            <person name="Saski C."/>
            <person name="Vermerris W."/>
            <person name="Kresovich S."/>
        </authorList>
    </citation>
    <scope>NUCLEOTIDE SEQUENCE</scope>
</reference>
<dbReference type="OrthoDB" id="4951845at2759"/>
<comment type="similarity">
    <text evidence="2">Belongs to the GST superfamily. Tau family.</text>
</comment>
<comment type="caution">
    <text evidence="7">The sequence shown here is derived from an EMBL/GenBank/DDBJ whole genome shotgun (WGS) entry which is preliminary data.</text>
</comment>
<dbReference type="SFLD" id="SFLDS00019">
    <property type="entry name" value="Glutathione_Transferase_(cytos"/>
    <property type="match status" value="1"/>
</dbReference>
<dbReference type="InterPro" id="IPR036282">
    <property type="entry name" value="Glutathione-S-Trfase_C_sf"/>
</dbReference>
<dbReference type="EC" id="2.5.1.18" evidence="4"/>
<evidence type="ECO:0000259" key="5">
    <source>
        <dbReference type="PROSITE" id="PS50404"/>
    </source>
</evidence>
<dbReference type="Gene3D" id="3.40.30.10">
    <property type="entry name" value="Glutaredoxin"/>
    <property type="match status" value="1"/>
</dbReference>
<dbReference type="Gene3D" id="1.20.1050.10">
    <property type="match status" value="1"/>
</dbReference>
<dbReference type="Gramene" id="EER94614">
    <property type="protein sequence ID" value="EER94614"/>
    <property type="gene ID" value="SORBI_3001G318800"/>
</dbReference>
<evidence type="ECO:0000313" key="7">
    <source>
        <dbReference type="EMBL" id="KAG0550477.1"/>
    </source>
</evidence>
<dbReference type="EMBL" id="CM027680">
    <property type="protein sequence ID" value="KAG0550477.1"/>
    <property type="molecule type" value="Genomic_DNA"/>
</dbReference>
<proteinExistence type="inferred from homology"/>
<gene>
    <name evidence="7" type="ORF">BDA96_01G342000</name>
</gene>
<dbReference type="SUPFAM" id="SSF47616">
    <property type="entry name" value="GST C-terminal domain-like"/>
    <property type="match status" value="1"/>
</dbReference>
<dbReference type="PROSITE" id="PS50404">
    <property type="entry name" value="GST_NTER"/>
    <property type="match status" value="1"/>
</dbReference>
<comment type="catalytic activity">
    <reaction evidence="3 4">
        <text>RX + glutathione = an S-substituted glutathione + a halide anion + H(+)</text>
        <dbReference type="Rhea" id="RHEA:16437"/>
        <dbReference type="ChEBI" id="CHEBI:15378"/>
        <dbReference type="ChEBI" id="CHEBI:16042"/>
        <dbReference type="ChEBI" id="CHEBI:17792"/>
        <dbReference type="ChEBI" id="CHEBI:57925"/>
        <dbReference type="ChEBI" id="CHEBI:90779"/>
        <dbReference type="EC" id="2.5.1.18"/>
    </reaction>
</comment>
<evidence type="ECO:0000256" key="2">
    <source>
        <dbReference type="ARBA" id="ARBA00025743"/>
    </source>
</evidence>
<evidence type="ECO:0000256" key="1">
    <source>
        <dbReference type="ARBA" id="ARBA00022679"/>
    </source>
</evidence>
<dbReference type="InterPro" id="IPR040079">
    <property type="entry name" value="Glutathione_S-Trfase"/>
</dbReference>
<dbReference type="AlphaFoldDB" id="A0A921S4M7"/>
<keyword evidence="4" id="KW-0963">Cytoplasm</keyword>
<evidence type="ECO:0000313" key="8">
    <source>
        <dbReference type="Proteomes" id="UP000807115"/>
    </source>
</evidence>
<dbReference type="InterPro" id="IPR004045">
    <property type="entry name" value="Glutathione_S-Trfase_N"/>
</dbReference>
<dbReference type="GO" id="GO:0004364">
    <property type="term" value="F:glutathione transferase activity"/>
    <property type="evidence" value="ECO:0007669"/>
    <property type="project" value="UniProtKB-UniRule"/>
</dbReference>
<evidence type="ECO:0000256" key="3">
    <source>
        <dbReference type="ARBA" id="ARBA00047960"/>
    </source>
</evidence>
<comment type="subcellular location">
    <subcellularLocation>
        <location evidence="4">Cytoplasm</location>
        <location evidence="4">Cytosol</location>
    </subcellularLocation>
</comment>
<dbReference type="InterPro" id="IPR045074">
    <property type="entry name" value="GST_C_Tau"/>
</dbReference>
<dbReference type="PANTHER" id="PTHR11260">
    <property type="entry name" value="GLUTATHIONE S-TRANSFERASE, GST, SUPERFAMILY, GST DOMAIN CONTAINING"/>
    <property type="match status" value="1"/>
</dbReference>
<reference evidence="7" key="1">
    <citation type="journal article" date="2019" name="BMC Genomics">
        <title>A new reference genome for Sorghum bicolor reveals high levels of sequence similarity between sweet and grain genotypes: implications for the genetics of sugar metabolism.</title>
        <authorList>
            <person name="Cooper E.A."/>
            <person name="Brenton Z.W."/>
            <person name="Flinn B.S."/>
            <person name="Jenkins J."/>
            <person name="Shu S."/>
            <person name="Flowers D."/>
            <person name="Luo F."/>
            <person name="Wang Y."/>
            <person name="Xia P."/>
            <person name="Barry K."/>
            <person name="Daum C."/>
            <person name="Lipzen A."/>
            <person name="Yoshinaga Y."/>
            <person name="Schmutz J."/>
            <person name="Saski C."/>
            <person name="Vermerris W."/>
            <person name="Kresovich S."/>
        </authorList>
    </citation>
    <scope>NUCLEOTIDE SEQUENCE</scope>
</reference>
<dbReference type="PROSITE" id="PS50405">
    <property type="entry name" value="GST_CTER"/>
    <property type="match status" value="1"/>
</dbReference>
<dbReference type="GO" id="GO:0005829">
    <property type="term" value="C:cytosol"/>
    <property type="evidence" value="ECO:0007669"/>
    <property type="project" value="UniProtKB-SubCell"/>
</dbReference>
<dbReference type="SFLD" id="SFLDG01152">
    <property type="entry name" value="Main.3:_Omega-_and_Tau-like"/>
    <property type="match status" value="1"/>
</dbReference>
<comment type="function">
    <text evidence="4">Is involved in the conjugation of reduced glutathione to a wide number of exogenous and endogenous hydrophobic electrophiles.</text>
</comment>
<dbReference type="InterPro" id="IPR010987">
    <property type="entry name" value="Glutathione-S-Trfase_C-like"/>
</dbReference>
<dbReference type="CDD" id="cd03185">
    <property type="entry name" value="GST_C_Tau"/>
    <property type="match status" value="1"/>
</dbReference>
<dbReference type="OMA" id="KCICESQ"/>
<dbReference type="Pfam" id="PF02798">
    <property type="entry name" value="GST_N"/>
    <property type="match status" value="1"/>
</dbReference>
<dbReference type="CDD" id="cd03058">
    <property type="entry name" value="GST_N_Tau"/>
    <property type="match status" value="1"/>
</dbReference>
<protein>
    <recommendedName>
        <fullName evidence="4">Glutathione S-transferase</fullName>
        <ecNumber evidence="4">2.5.1.18</ecNumber>
    </recommendedName>
</protein>
<evidence type="ECO:0000259" key="6">
    <source>
        <dbReference type="PROSITE" id="PS50405"/>
    </source>
</evidence>
<dbReference type="SFLD" id="SFLDG00358">
    <property type="entry name" value="Main_(cytGST)"/>
    <property type="match status" value="1"/>
</dbReference>
<dbReference type="FunFam" id="1.20.1050.10:FF:000023">
    <property type="entry name" value="Probable glutathione S-transferase GSTU6"/>
    <property type="match status" value="1"/>
</dbReference>
<feature type="domain" description="GST C-terminal" evidence="6">
    <location>
        <begin position="96"/>
        <end position="234"/>
    </location>
</feature>
<dbReference type="PANTHER" id="PTHR11260:SF476">
    <property type="entry name" value="OS10G0530500 PROTEIN"/>
    <property type="match status" value="1"/>
</dbReference>
<evidence type="ECO:0000256" key="4">
    <source>
        <dbReference type="RuleBase" id="RU369102"/>
    </source>
</evidence>
<keyword evidence="1 4" id="KW-0808">Transferase</keyword>
<dbReference type="KEGG" id="sbi:8062885"/>